<reference evidence="1 2" key="1">
    <citation type="journal article" date="2012" name="J. Bacteriol.">
        <title>Complete genome sequence of Mycoplasma haemocanis strain Illinois.</title>
        <authorList>
            <person name="do Nascimento N.C."/>
            <person name="Guimaraes A.M."/>
            <person name="Santos A.P."/>
            <person name="Sanmiguel P.J."/>
            <person name="Messick J.B."/>
        </authorList>
    </citation>
    <scope>NUCLEOTIDE SEQUENCE [LARGE SCALE GENOMIC DNA]</scope>
    <source>
        <strain evidence="1 2">Illinois</strain>
    </source>
</reference>
<dbReference type="OrthoDB" id="9829131at2"/>
<name>H6N5Q6_MYCHN</name>
<keyword evidence="2" id="KW-1185">Reference proteome</keyword>
<dbReference type="KEGG" id="mhe:MHC_00750"/>
<dbReference type="AlphaFoldDB" id="H6N5Q6"/>
<protein>
    <submittedName>
        <fullName evidence="1">Uncharacterized protein</fullName>
    </submittedName>
</protein>
<dbReference type="HOGENOM" id="CLU_1466684_0_0_14"/>
<evidence type="ECO:0000313" key="1">
    <source>
        <dbReference type="EMBL" id="AEW45016.1"/>
    </source>
</evidence>
<evidence type="ECO:0000313" key="2">
    <source>
        <dbReference type="Proteomes" id="UP000009135"/>
    </source>
</evidence>
<dbReference type="STRING" id="1111676.MHC_00750"/>
<gene>
    <name evidence="1" type="ordered locus">MHC_00750</name>
</gene>
<sequence>MDSKLALLSILGGASVGGVGAFGAYKLIGTEEKSFTDEEYQLIFKKFKSDNAFIAALKTKKAEITKDSSNAEGGRVAKEWCLKNNSKEAKQWCVLLPKTISEKVGKPLSSNWGERVKSITNKSDSGLLNDLKRIKSGLSKIEDNNKDSQDALQGWCESKWNTKVIDDEGDDIYKKIIDRCIDNK</sequence>
<dbReference type="EMBL" id="CP003199">
    <property type="protein sequence ID" value="AEW45016.1"/>
    <property type="molecule type" value="Genomic_DNA"/>
</dbReference>
<dbReference type="Proteomes" id="UP000009135">
    <property type="component" value="Chromosome"/>
</dbReference>
<proteinExistence type="predicted"/>
<organism evidence="1 2">
    <name type="scientific">Mycoplasma haemocanis (strain Illinois)</name>
    <dbReference type="NCBI Taxonomy" id="1111676"/>
    <lineage>
        <taxon>Bacteria</taxon>
        <taxon>Bacillati</taxon>
        <taxon>Mycoplasmatota</taxon>
        <taxon>Mollicutes</taxon>
        <taxon>Mycoplasmataceae</taxon>
        <taxon>Mycoplasma</taxon>
    </lineage>
</organism>
<accession>H6N5Q6</accession>